<feature type="chain" id="PRO_5043631956" description="non-specific serine/threonine protein kinase" evidence="24">
    <location>
        <begin position="26"/>
        <end position="1025"/>
    </location>
</feature>
<dbReference type="GO" id="GO:0033612">
    <property type="term" value="F:receptor serine/threonine kinase binding"/>
    <property type="evidence" value="ECO:0007669"/>
    <property type="project" value="TreeGrafter"/>
</dbReference>
<dbReference type="EC" id="2.7.11.1" evidence="4"/>
<reference evidence="26" key="1">
    <citation type="submission" date="2024-03" db="EMBL/GenBank/DDBJ databases">
        <title>WGS assembly of Saponaria officinalis var. Norfolk2.</title>
        <authorList>
            <person name="Jenkins J."/>
            <person name="Shu S."/>
            <person name="Grimwood J."/>
            <person name="Barry K."/>
            <person name="Goodstein D."/>
            <person name="Schmutz J."/>
            <person name="Leebens-Mack J."/>
            <person name="Osbourn A."/>
        </authorList>
    </citation>
    <scope>NUCLEOTIDE SEQUENCE [LARGE SCALE GENOMIC DNA]</scope>
    <source>
        <strain evidence="26">JIC</strain>
    </source>
</reference>
<evidence type="ECO:0000259" key="25">
    <source>
        <dbReference type="PROSITE" id="PS50011"/>
    </source>
</evidence>
<dbReference type="FunFam" id="3.30.200.20:FF:000432">
    <property type="entry name" value="LRR receptor-like serine/threonine-protein kinase EFR"/>
    <property type="match status" value="1"/>
</dbReference>
<evidence type="ECO:0000256" key="9">
    <source>
        <dbReference type="ARBA" id="ARBA00022679"/>
    </source>
</evidence>
<dbReference type="Pfam" id="PF13855">
    <property type="entry name" value="LRR_8"/>
    <property type="match status" value="3"/>
</dbReference>
<dbReference type="GO" id="GO:0005524">
    <property type="term" value="F:ATP binding"/>
    <property type="evidence" value="ECO:0007669"/>
    <property type="project" value="UniProtKB-UniRule"/>
</dbReference>
<name>A0AAW1GLQ9_SAPOF</name>
<proteinExistence type="inferred from homology"/>
<dbReference type="EMBL" id="JBDFQZ010000014">
    <property type="protein sequence ID" value="KAK9664444.1"/>
    <property type="molecule type" value="Genomic_DNA"/>
</dbReference>
<comment type="subcellular location">
    <subcellularLocation>
        <location evidence="1">Cell membrane</location>
        <topology evidence="1">Single-pass membrane protein</topology>
    </subcellularLocation>
    <subcellularLocation>
        <location evidence="2">Membrane</location>
        <topology evidence="2">Single-pass type I membrane protein</topology>
    </subcellularLocation>
</comment>
<feature type="domain" description="Protein kinase" evidence="25">
    <location>
        <begin position="709"/>
        <end position="1009"/>
    </location>
</feature>
<dbReference type="GO" id="GO:0005886">
    <property type="term" value="C:plasma membrane"/>
    <property type="evidence" value="ECO:0007669"/>
    <property type="project" value="UniProtKB-SubCell"/>
</dbReference>
<evidence type="ECO:0000313" key="27">
    <source>
        <dbReference type="Proteomes" id="UP001443914"/>
    </source>
</evidence>
<dbReference type="PROSITE" id="PS00107">
    <property type="entry name" value="PROTEIN_KINASE_ATP"/>
    <property type="match status" value="1"/>
</dbReference>
<dbReference type="InterPro" id="IPR011009">
    <property type="entry name" value="Kinase-like_dom_sf"/>
</dbReference>
<evidence type="ECO:0000256" key="1">
    <source>
        <dbReference type="ARBA" id="ARBA00004162"/>
    </source>
</evidence>
<keyword evidence="18" id="KW-0675">Receptor</keyword>
<keyword evidence="11 24" id="KW-0732">Signal</keyword>
<dbReference type="Gene3D" id="3.80.10.10">
    <property type="entry name" value="Ribonuclease Inhibitor"/>
    <property type="match status" value="3"/>
</dbReference>
<keyword evidence="13 22" id="KW-0547">Nucleotide-binding</keyword>
<dbReference type="Gene3D" id="3.30.200.20">
    <property type="entry name" value="Phosphorylase Kinase, domain 1"/>
    <property type="match status" value="1"/>
</dbReference>
<dbReference type="FunFam" id="1.10.510.10:FF:000358">
    <property type="entry name" value="Putative leucine-rich repeat receptor-like serine/threonine-protein kinase"/>
    <property type="match status" value="1"/>
</dbReference>
<comment type="catalytic activity">
    <reaction evidence="21">
        <text>L-seryl-[protein] + ATP = O-phospho-L-seryl-[protein] + ADP + H(+)</text>
        <dbReference type="Rhea" id="RHEA:17989"/>
        <dbReference type="Rhea" id="RHEA-COMP:9863"/>
        <dbReference type="Rhea" id="RHEA-COMP:11604"/>
        <dbReference type="ChEBI" id="CHEBI:15378"/>
        <dbReference type="ChEBI" id="CHEBI:29999"/>
        <dbReference type="ChEBI" id="CHEBI:30616"/>
        <dbReference type="ChEBI" id="CHEBI:83421"/>
        <dbReference type="ChEBI" id="CHEBI:456216"/>
        <dbReference type="EC" id="2.7.11.1"/>
    </reaction>
</comment>
<dbReference type="Gene3D" id="1.10.510.10">
    <property type="entry name" value="Transferase(Phosphotransferase) domain 1"/>
    <property type="match status" value="1"/>
</dbReference>
<comment type="caution">
    <text evidence="26">The sequence shown here is derived from an EMBL/GenBank/DDBJ whole genome shotgun (WGS) entry which is preliminary data.</text>
</comment>
<protein>
    <recommendedName>
        <fullName evidence="4">non-specific serine/threonine protein kinase</fullName>
        <ecNumber evidence="4">2.7.11.1</ecNumber>
    </recommendedName>
</protein>
<dbReference type="FunFam" id="3.80.10.10:FF:000129">
    <property type="entry name" value="Leucine-rich repeat receptor-like kinase"/>
    <property type="match status" value="1"/>
</dbReference>
<evidence type="ECO:0000256" key="6">
    <source>
        <dbReference type="ARBA" id="ARBA00022527"/>
    </source>
</evidence>
<evidence type="ECO:0000256" key="16">
    <source>
        <dbReference type="ARBA" id="ARBA00022989"/>
    </source>
</evidence>
<comment type="catalytic activity">
    <reaction evidence="20">
        <text>L-threonyl-[protein] + ATP = O-phospho-L-threonyl-[protein] + ADP + H(+)</text>
        <dbReference type="Rhea" id="RHEA:46608"/>
        <dbReference type="Rhea" id="RHEA-COMP:11060"/>
        <dbReference type="Rhea" id="RHEA-COMP:11605"/>
        <dbReference type="ChEBI" id="CHEBI:15378"/>
        <dbReference type="ChEBI" id="CHEBI:30013"/>
        <dbReference type="ChEBI" id="CHEBI:30616"/>
        <dbReference type="ChEBI" id="CHEBI:61977"/>
        <dbReference type="ChEBI" id="CHEBI:456216"/>
        <dbReference type="EC" id="2.7.11.1"/>
    </reaction>
</comment>
<keyword evidence="16 23" id="KW-1133">Transmembrane helix</keyword>
<dbReference type="AlphaFoldDB" id="A0AAW1GLQ9"/>
<dbReference type="SUPFAM" id="SSF52058">
    <property type="entry name" value="L domain-like"/>
    <property type="match status" value="2"/>
</dbReference>
<evidence type="ECO:0000256" key="20">
    <source>
        <dbReference type="ARBA" id="ARBA00047899"/>
    </source>
</evidence>
<feature type="binding site" evidence="22">
    <location>
        <position position="738"/>
    </location>
    <ligand>
        <name>ATP</name>
        <dbReference type="ChEBI" id="CHEBI:30616"/>
    </ligand>
</feature>
<keyword evidence="12" id="KW-0677">Repeat</keyword>
<keyword evidence="6" id="KW-0723">Serine/threonine-protein kinase</keyword>
<evidence type="ECO:0000256" key="13">
    <source>
        <dbReference type="ARBA" id="ARBA00022741"/>
    </source>
</evidence>
<keyword evidence="10 23" id="KW-0812">Transmembrane</keyword>
<keyword evidence="19" id="KW-0325">Glycoprotein</keyword>
<dbReference type="FunFam" id="3.80.10.10:FF:001655">
    <property type="entry name" value="Putative leucine-rich repeat receptor-like protein kinase family protein"/>
    <property type="match status" value="1"/>
</dbReference>
<accession>A0AAW1GLQ9</accession>
<dbReference type="InterPro" id="IPR013210">
    <property type="entry name" value="LRR_N_plant-typ"/>
</dbReference>
<keyword evidence="9" id="KW-0808">Transferase</keyword>
<dbReference type="GO" id="GO:0004674">
    <property type="term" value="F:protein serine/threonine kinase activity"/>
    <property type="evidence" value="ECO:0007669"/>
    <property type="project" value="UniProtKB-KW"/>
</dbReference>
<dbReference type="PANTHER" id="PTHR48056:SF89">
    <property type="entry name" value="OS06G0585982 PROTEIN"/>
    <property type="match status" value="1"/>
</dbReference>
<dbReference type="InterPro" id="IPR032675">
    <property type="entry name" value="LRR_dom_sf"/>
</dbReference>
<evidence type="ECO:0000313" key="26">
    <source>
        <dbReference type="EMBL" id="KAK9664444.1"/>
    </source>
</evidence>
<evidence type="ECO:0000256" key="15">
    <source>
        <dbReference type="ARBA" id="ARBA00022840"/>
    </source>
</evidence>
<keyword evidence="15 22" id="KW-0067">ATP-binding</keyword>
<sequence>MSFVQLTALFNLALVAILISSPLFASNHPFVRSTTLNIVSDKDALISFRSQLSLGGPSNPLSSWDQNSSPCNWTRVECDTLGRRVVGLDMSNLQIGGSISPQIGNISFLESLQLQNNHLIGTIPNEVCNLLNLKVLNLSSNNLEGVIPSNIIKLSELKLLDLTMNNVSGIIPSEIGSLQKLQVLNLAKNLISGPIPRSIGNISSLITLDLGTNKISGSIPTELSRLTKLNHLDLSINNLIGLVPPKIYNMSSLVVLALASNQLSGDLPYDVGKTLPNLLVFYFCINKFTGRIPGSLHNLTNIQVIRMAHNRLTGTIPPGLGHLPFLKMYNIGYNRIVSSGENGLDFINLLSNSTQLNFLAFDGNLIEGSIPNSIGNLSKVLSKLYMGSNHIHGTIPSTISQLTGLTLLNMSYNEISGPIPSQISLLQDLQVLDLSQNRISDTIPESLGTLTKLDHLDLSRNNLVGKIPKTFEGFRSLSYIDLSSNKLNGTIPKEIFNVPISDSLKLSDNLFHGELPKEIGLLINVVVIDLCNNRLSGNIPTAIANCESLVMLNMSRNNFSGIIPSSLGQLNALDILDLSKNRLSGIIPSELRLLNGTQSLNLSYNDLEGRLPCGGLFTNLSRVYLQGNPKISLKLACQDEGKKTRHTITKTGIIVIVVGALLMFFMIVGSILYIMRKRRSKVVVNHSDSSMGRCQMVKYDDLRHATDDFNERNLIGRGGFGSVFKGALRDNMVVVAIKVLDKTSASWKSFVAECEALRQVRHRNLVKLITSCTSLDFRNNEFAALVYEYMSNGSLEDWINGRKTNEDGNGLSFVQRLNVGIDVASALDYLHNDSEVGVVHCDLKPSNVLLDEDMTAKVGDFGLAKILLMEKSSDECSISSSHVLKGSIGYMPPEYGLGVRPSKAGDTYSFGVTLLEMFTGKSPTHEGFTSNNTTLVEWVKTCLLHDDHQVMDIVHDQELFKELESNNYNIPKQSEVVDYMFSIFEIGLSCTNENPNERIAIRDALHQLQVVQKRCSKSFGLSKYE</sequence>
<evidence type="ECO:0000256" key="17">
    <source>
        <dbReference type="ARBA" id="ARBA00023136"/>
    </source>
</evidence>
<evidence type="ECO:0000256" key="11">
    <source>
        <dbReference type="ARBA" id="ARBA00022729"/>
    </source>
</evidence>
<evidence type="ECO:0000256" key="24">
    <source>
        <dbReference type="SAM" id="SignalP"/>
    </source>
</evidence>
<evidence type="ECO:0000256" key="18">
    <source>
        <dbReference type="ARBA" id="ARBA00023170"/>
    </source>
</evidence>
<evidence type="ECO:0000256" key="4">
    <source>
        <dbReference type="ARBA" id="ARBA00012513"/>
    </source>
</evidence>
<dbReference type="FunFam" id="3.80.10.10:FF:000288">
    <property type="entry name" value="LRR receptor-like serine/threonine-protein kinase EFR"/>
    <property type="match status" value="1"/>
</dbReference>
<dbReference type="FunFam" id="3.80.10.10:FF:000299">
    <property type="entry name" value="Piriformospora indica-insensitive protein 2"/>
    <property type="match status" value="1"/>
</dbReference>
<dbReference type="SMART" id="SM00220">
    <property type="entry name" value="S_TKc"/>
    <property type="match status" value="1"/>
</dbReference>
<feature type="signal peptide" evidence="24">
    <location>
        <begin position="1"/>
        <end position="25"/>
    </location>
</feature>
<feature type="transmembrane region" description="Helical" evidence="23">
    <location>
        <begin position="652"/>
        <end position="675"/>
    </location>
</feature>
<dbReference type="PROSITE" id="PS00108">
    <property type="entry name" value="PROTEIN_KINASE_ST"/>
    <property type="match status" value="1"/>
</dbReference>
<keyword evidence="14" id="KW-0418">Kinase</keyword>
<dbReference type="PANTHER" id="PTHR48056">
    <property type="entry name" value="LRR RECEPTOR-LIKE SERINE/THREONINE-PROTEIN KINASE-RELATED"/>
    <property type="match status" value="1"/>
</dbReference>
<comment type="similarity">
    <text evidence="3">Belongs to the protein kinase superfamily. Ser/Thr protein kinase family.</text>
</comment>
<dbReference type="InterPro" id="IPR055414">
    <property type="entry name" value="LRR_R13L4/SHOC2-like"/>
</dbReference>
<dbReference type="InterPro" id="IPR008271">
    <property type="entry name" value="Ser/Thr_kinase_AS"/>
</dbReference>
<dbReference type="Pfam" id="PF23598">
    <property type="entry name" value="LRR_14"/>
    <property type="match status" value="1"/>
</dbReference>
<dbReference type="PRINTS" id="PR00019">
    <property type="entry name" value="LEURICHRPT"/>
</dbReference>
<gene>
    <name evidence="26" type="ORF">RND81_14G042500</name>
</gene>
<evidence type="ECO:0000256" key="19">
    <source>
        <dbReference type="ARBA" id="ARBA00023180"/>
    </source>
</evidence>
<keyword evidence="7" id="KW-0597">Phosphoprotein</keyword>
<evidence type="ECO:0000256" key="21">
    <source>
        <dbReference type="ARBA" id="ARBA00048679"/>
    </source>
</evidence>
<organism evidence="26 27">
    <name type="scientific">Saponaria officinalis</name>
    <name type="common">Common soapwort</name>
    <name type="synonym">Lychnis saponaria</name>
    <dbReference type="NCBI Taxonomy" id="3572"/>
    <lineage>
        <taxon>Eukaryota</taxon>
        <taxon>Viridiplantae</taxon>
        <taxon>Streptophyta</taxon>
        <taxon>Embryophyta</taxon>
        <taxon>Tracheophyta</taxon>
        <taxon>Spermatophyta</taxon>
        <taxon>Magnoliopsida</taxon>
        <taxon>eudicotyledons</taxon>
        <taxon>Gunneridae</taxon>
        <taxon>Pentapetalae</taxon>
        <taxon>Caryophyllales</taxon>
        <taxon>Caryophyllaceae</taxon>
        <taxon>Caryophylleae</taxon>
        <taxon>Saponaria</taxon>
    </lineage>
</organism>
<dbReference type="SUPFAM" id="SSF56112">
    <property type="entry name" value="Protein kinase-like (PK-like)"/>
    <property type="match status" value="1"/>
</dbReference>
<dbReference type="SMART" id="SM00369">
    <property type="entry name" value="LRR_TYP"/>
    <property type="match status" value="8"/>
</dbReference>
<dbReference type="Pfam" id="PF08263">
    <property type="entry name" value="LRRNT_2"/>
    <property type="match status" value="1"/>
</dbReference>
<dbReference type="PROSITE" id="PS51450">
    <property type="entry name" value="LRR"/>
    <property type="match status" value="1"/>
</dbReference>
<keyword evidence="8" id="KW-0433">Leucine-rich repeat</keyword>
<dbReference type="InterPro" id="IPR050647">
    <property type="entry name" value="Plant_LRR-RLKs"/>
</dbReference>
<evidence type="ECO:0000256" key="5">
    <source>
        <dbReference type="ARBA" id="ARBA00022475"/>
    </source>
</evidence>
<evidence type="ECO:0000256" key="2">
    <source>
        <dbReference type="ARBA" id="ARBA00004479"/>
    </source>
</evidence>
<evidence type="ECO:0000256" key="14">
    <source>
        <dbReference type="ARBA" id="ARBA00022777"/>
    </source>
</evidence>
<dbReference type="Pfam" id="PF00069">
    <property type="entry name" value="Pkinase"/>
    <property type="match status" value="1"/>
</dbReference>
<evidence type="ECO:0000256" key="22">
    <source>
        <dbReference type="PROSITE-ProRule" id="PRU10141"/>
    </source>
</evidence>
<keyword evidence="17 23" id="KW-0472">Membrane</keyword>
<keyword evidence="27" id="KW-1185">Reference proteome</keyword>
<evidence type="ECO:0000256" key="10">
    <source>
        <dbReference type="ARBA" id="ARBA00022692"/>
    </source>
</evidence>
<evidence type="ECO:0000256" key="23">
    <source>
        <dbReference type="SAM" id="Phobius"/>
    </source>
</evidence>
<dbReference type="Pfam" id="PF00560">
    <property type="entry name" value="LRR_1"/>
    <property type="match status" value="1"/>
</dbReference>
<evidence type="ECO:0000256" key="3">
    <source>
        <dbReference type="ARBA" id="ARBA00008684"/>
    </source>
</evidence>
<keyword evidence="5" id="KW-1003">Cell membrane</keyword>
<evidence type="ECO:0000256" key="8">
    <source>
        <dbReference type="ARBA" id="ARBA00022614"/>
    </source>
</evidence>
<dbReference type="InterPro" id="IPR001611">
    <property type="entry name" value="Leu-rich_rpt"/>
</dbReference>
<dbReference type="PROSITE" id="PS50011">
    <property type="entry name" value="PROTEIN_KINASE_DOM"/>
    <property type="match status" value="1"/>
</dbReference>
<dbReference type="Proteomes" id="UP001443914">
    <property type="component" value="Unassembled WGS sequence"/>
</dbReference>
<dbReference type="InterPro" id="IPR017441">
    <property type="entry name" value="Protein_kinase_ATP_BS"/>
</dbReference>
<dbReference type="InterPro" id="IPR003591">
    <property type="entry name" value="Leu-rich_rpt_typical-subtyp"/>
</dbReference>
<dbReference type="InterPro" id="IPR000719">
    <property type="entry name" value="Prot_kinase_dom"/>
</dbReference>
<evidence type="ECO:0000256" key="12">
    <source>
        <dbReference type="ARBA" id="ARBA00022737"/>
    </source>
</evidence>
<dbReference type="SMART" id="SM00365">
    <property type="entry name" value="LRR_SD22"/>
    <property type="match status" value="5"/>
</dbReference>
<evidence type="ECO:0000256" key="7">
    <source>
        <dbReference type="ARBA" id="ARBA00022553"/>
    </source>
</evidence>